<reference evidence="4 5" key="1">
    <citation type="journal article" date="2022" name="G3 (Bethesda)">
        <title>Enemy or ally: a genomic approach to elucidate the lifestyle of Phyllosticta citrichinaensis.</title>
        <authorList>
            <person name="Buijs V.A."/>
            <person name="Groenewald J.Z."/>
            <person name="Haridas S."/>
            <person name="LaButti K.M."/>
            <person name="Lipzen A."/>
            <person name="Martin F.M."/>
            <person name="Barry K."/>
            <person name="Grigoriev I.V."/>
            <person name="Crous P.W."/>
            <person name="Seidl M.F."/>
        </authorList>
    </citation>
    <scope>NUCLEOTIDE SEQUENCE [LARGE SCALE GENOMIC DNA]</scope>
    <source>
        <strain evidence="4 5">CBS 129764</strain>
    </source>
</reference>
<dbReference type="Proteomes" id="UP001456524">
    <property type="component" value="Unassembled WGS sequence"/>
</dbReference>
<dbReference type="SMART" id="SM00248">
    <property type="entry name" value="ANK"/>
    <property type="match status" value="2"/>
</dbReference>
<keyword evidence="5" id="KW-1185">Reference proteome</keyword>
<protein>
    <recommendedName>
        <fullName evidence="3">Nephrocystin 3-like N-terminal domain-containing protein</fullName>
    </recommendedName>
</protein>
<sequence>MSSKRPYRTCNQYSIGLITALDIELAAVNAMLDETHDYPQDLDAVSDDNNYQFGRIGSHNVVIASLPAKVYGKVSAATTAIQMAKACPHIRFGLFIGIGGGVPNLDLEQDIRLGDVVVGLPGGTSGGIKAPERSQSLKAKHIGEGSRIPALIDEVFERCPRLKGSISNPEFSFQGTENDNLFQSDYEHIGGTKCSNCQKGRTIVREERRDPKQPRIHYGMIASGDSVIKSAKARDSIAQELKVENDVDCLCFEMEAAGLDDFPCLVVRGISDYADSHKYDRWQRYAAMTAAAFVKELLQNIGAKEVETIETVREVVNGLDQYVRKTGEELVDSKRMGEIKTWLNAPDPSINSVRALSLRHPDTGTWLLQSPAFQTFKSSTNRQFIWLHGLSGCGKTCLAASVVQDLGEAQNASGAGAEKVVLNFFFDFRDPKKQSLDGLVRSLIEQLFFGSSDGRVKTIIHQLFLDCKYGTTQPSTEDLEKTFDCAIATLGEIQLVLDALDECPQGSKSRRPVLEWIARLLRDRKNQKTLWKLFVTSRSGQPDIEDRFNALQITKNYLSVDARDDIYKFVEGKLEEYGFQRWHASPDIRENIRSTVTEKAGNMFRLAELQMSQLEQCGSAFAFEEALKILPNDLNEFYERSLLQVPVYYHQGVFQLLQLLLYSKISIFATTALDFMAIDLNAKNTEDAFNERKVLKDFGPISPILSSLITIDDSFDVTIAHASVKDFLVSSSKNILFATDFSERSAKSSILKALLSYIASVSPELARNPNYTDVHEATYDFGYTSLDDFIYELRNIEDDDVDKATQEYMTQFFLDHRLPSLVLMRGLDDSVWYRLYKTGKAFDALKRELLDQTPHDPHHAVFSIICAGFSWNRTFRSLRDNLDINATHTKALHPPLNVICYSNMFEDKVAPFLEAGAIPNLPGPDTCGSALIALICGQLTDCPLATRRGVRHNHASRKAMLAQQIQSLITWGVDLDISGEEGTALQSLCSEPLDLIYVELLLKAGANPNNYEVSPSPLSIACYRKNMALVKVLLEFGADPNEQEASEYHLSTTCHQGDAYLTKKLLEYAAYIKSIWAEENFLPSITHHDVPEMPEIMRLLLVHGADAGLALSVLPRDDYRRELLAAAGVGVALSRRCGTASLEGLSEETRRELNAIAMEMEWS</sequence>
<evidence type="ECO:0000256" key="2">
    <source>
        <dbReference type="PROSITE-ProRule" id="PRU00023"/>
    </source>
</evidence>
<dbReference type="Gene3D" id="1.25.40.20">
    <property type="entry name" value="Ankyrin repeat-containing domain"/>
    <property type="match status" value="1"/>
</dbReference>
<dbReference type="Gene3D" id="3.40.50.1580">
    <property type="entry name" value="Nucleoside phosphorylase domain"/>
    <property type="match status" value="1"/>
</dbReference>
<dbReference type="InterPro" id="IPR056884">
    <property type="entry name" value="NPHP3-like_N"/>
</dbReference>
<dbReference type="InterPro" id="IPR053137">
    <property type="entry name" value="NLR-like"/>
</dbReference>
<gene>
    <name evidence="4" type="ORF">IWX90DRAFT_501889</name>
</gene>
<accession>A0ABR1XX47</accession>
<dbReference type="InterPro" id="IPR002110">
    <property type="entry name" value="Ankyrin_rpt"/>
</dbReference>
<keyword evidence="2" id="KW-0040">ANK repeat</keyword>
<feature type="domain" description="Nephrocystin 3-like N-terminal" evidence="3">
    <location>
        <begin position="362"/>
        <end position="538"/>
    </location>
</feature>
<dbReference type="PROSITE" id="PS50088">
    <property type="entry name" value="ANK_REPEAT"/>
    <property type="match status" value="1"/>
</dbReference>
<evidence type="ECO:0000256" key="1">
    <source>
        <dbReference type="ARBA" id="ARBA00022737"/>
    </source>
</evidence>
<proteinExistence type="predicted"/>
<comment type="caution">
    <text evidence="4">The sequence shown here is derived from an EMBL/GenBank/DDBJ whole genome shotgun (WGS) entry which is preliminary data.</text>
</comment>
<evidence type="ECO:0000313" key="5">
    <source>
        <dbReference type="Proteomes" id="UP001456524"/>
    </source>
</evidence>
<dbReference type="SUPFAM" id="SSF52540">
    <property type="entry name" value="P-loop containing nucleoside triphosphate hydrolases"/>
    <property type="match status" value="1"/>
</dbReference>
<dbReference type="EMBL" id="JBBWUH010000004">
    <property type="protein sequence ID" value="KAK8169846.1"/>
    <property type="molecule type" value="Genomic_DNA"/>
</dbReference>
<dbReference type="Pfam" id="PF00023">
    <property type="entry name" value="Ank"/>
    <property type="match status" value="1"/>
</dbReference>
<feature type="repeat" description="ANK" evidence="2">
    <location>
        <begin position="1013"/>
        <end position="1045"/>
    </location>
</feature>
<evidence type="ECO:0000313" key="4">
    <source>
        <dbReference type="EMBL" id="KAK8169846.1"/>
    </source>
</evidence>
<dbReference type="PANTHER" id="PTHR46082:SF11">
    <property type="entry name" value="AAA+ ATPASE DOMAIN-CONTAINING PROTEIN-RELATED"/>
    <property type="match status" value="1"/>
</dbReference>
<dbReference type="SUPFAM" id="SSF48403">
    <property type="entry name" value="Ankyrin repeat"/>
    <property type="match status" value="1"/>
</dbReference>
<dbReference type="SUPFAM" id="SSF53167">
    <property type="entry name" value="Purine and uridine phosphorylases"/>
    <property type="match status" value="1"/>
</dbReference>
<dbReference type="PANTHER" id="PTHR46082">
    <property type="entry name" value="ATP/GTP-BINDING PROTEIN-RELATED"/>
    <property type="match status" value="1"/>
</dbReference>
<evidence type="ECO:0000259" key="3">
    <source>
        <dbReference type="Pfam" id="PF24883"/>
    </source>
</evidence>
<name>A0ABR1XX47_9PEZI</name>
<dbReference type="PROSITE" id="PS50297">
    <property type="entry name" value="ANK_REP_REGION"/>
    <property type="match status" value="1"/>
</dbReference>
<dbReference type="InterPro" id="IPR036770">
    <property type="entry name" value="Ankyrin_rpt-contain_sf"/>
</dbReference>
<organism evidence="4 5">
    <name type="scientific">Phyllosticta citrichinensis</name>
    <dbReference type="NCBI Taxonomy" id="1130410"/>
    <lineage>
        <taxon>Eukaryota</taxon>
        <taxon>Fungi</taxon>
        <taxon>Dikarya</taxon>
        <taxon>Ascomycota</taxon>
        <taxon>Pezizomycotina</taxon>
        <taxon>Dothideomycetes</taxon>
        <taxon>Dothideomycetes incertae sedis</taxon>
        <taxon>Botryosphaeriales</taxon>
        <taxon>Phyllostictaceae</taxon>
        <taxon>Phyllosticta</taxon>
    </lineage>
</organism>
<dbReference type="InterPro" id="IPR035994">
    <property type="entry name" value="Nucleoside_phosphorylase_sf"/>
</dbReference>
<dbReference type="Pfam" id="PF24883">
    <property type="entry name" value="NPHP3_N"/>
    <property type="match status" value="1"/>
</dbReference>
<keyword evidence="1" id="KW-0677">Repeat</keyword>
<dbReference type="Gene3D" id="3.40.50.300">
    <property type="entry name" value="P-loop containing nucleotide triphosphate hydrolases"/>
    <property type="match status" value="1"/>
</dbReference>
<dbReference type="InterPro" id="IPR027417">
    <property type="entry name" value="P-loop_NTPase"/>
</dbReference>